<evidence type="ECO:0000256" key="3">
    <source>
        <dbReference type="ARBA" id="ARBA00023027"/>
    </source>
</evidence>
<feature type="domain" description="D-isomer specific 2-hydroxyacid dehydrogenase catalytic" evidence="5">
    <location>
        <begin position="4"/>
        <end position="322"/>
    </location>
</feature>
<dbReference type="OrthoDB" id="9805416at2"/>
<evidence type="ECO:0000256" key="2">
    <source>
        <dbReference type="ARBA" id="ARBA00023002"/>
    </source>
</evidence>
<accession>A0A285NWS6</accession>
<dbReference type="PANTHER" id="PTHR43026">
    <property type="entry name" value="2-HYDROXYACID DEHYDROGENASE HOMOLOG 1-RELATED"/>
    <property type="match status" value="1"/>
</dbReference>
<dbReference type="InterPro" id="IPR029752">
    <property type="entry name" value="D-isomer_DH_CS1"/>
</dbReference>
<dbReference type="GO" id="GO:0008720">
    <property type="term" value="F:D-lactate dehydrogenase (NAD+) activity"/>
    <property type="evidence" value="ECO:0007669"/>
    <property type="project" value="TreeGrafter"/>
</dbReference>
<dbReference type="InterPro" id="IPR058205">
    <property type="entry name" value="D-LDH-like"/>
</dbReference>
<proteinExistence type="inferred from homology"/>
<dbReference type="PROSITE" id="PS00671">
    <property type="entry name" value="D_2_HYDROXYACID_DH_3"/>
    <property type="match status" value="1"/>
</dbReference>
<dbReference type="Proteomes" id="UP000218627">
    <property type="component" value="Unassembled WGS sequence"/>
</dbReference>
<evidence type="ECO:0000256" key="1">
    <source>
        <dbReference type="ARBA" id="ARBA00005854"/>
    </source>
</evidence>
<dbReference type="AlphaFoldDB" id="A0A285NWS6"/>
<dbReference type="InterPro" id="IPR006139">
    <property type="entry name" value="D-isomer_2_OHA_DH_cat_dom"/>
</dbReference>
<dbReference type="PANTHER" id="PTHR43026:SF1">
    <property type="entry name" value="2-HYDROXYACID DEHYDROGENASE HOMOLOG 1-RELATED"/>
    <property type="match status" value="1"/>
</dbReference>
<dbReference type="Pfam" id="PF02826">
    <property type="entry name" value="2-Hacid_dh_C"/>
    <property type="match status" value="1"/>
</dbReference>
<evidence type="ECO:0000256" key="4">
    <source>
        <dbReference type="RuleBase" id="RU003719"/>
    </source>
</evidence>
<dbReference type="GO" id="GO:0047545">
    <property type="term" value="F:(S)-2-hydroxyglutarate dehydrogenase activity"/>
    <property type="evidence" value="ECO:0007669"/>
    <property type="project" value="UniProtKB-ARBA"/>
</dbReference>
<dbReference type="InterPro" id="IPR029753">
    <property type="entry name" value="D-isomer_DH_CS"/>
</dbReference>
<evidence type="ECO:0000259" key="6">
    <source>
        <dbReference type="Pfam" id="PF02826"/>
    </source>
</evidence>
<dbReference type="PROSITE" id="PS00670">
    <property type="entry name" value="D_2_HYDROXYACID_DH_2"/>
    <property type="match status" value="1"/>
</dbReference>
<feature type="domain" description="D-isomer specific 2-hydroxyacid dehydrogenase NAD-binding" evidence="6">
    <location>
        <begin position="106"/>
        <end position="296"/>
    </location>
</feature>
<keyword evidence="3" id="KW-0520">NAD</keyword>
<dbReference type="RefSeq" id="WP_096601780.1">
    <property type="nucleotide sequence ID" value="NZ_OBEN01000004.1"/>
</dbReference>
<dbReference type="InterPro" id="IPR006140">
    <property type="entry name" value="D-isomer_DH_NAD-bd"/>
</dbReference>
<sequence length="329" mass="37549">MKIVFTEVGKEDVDYYANHLKEYQLVFYDKHLDLINLSEVEDADILCVFVFDKLNRDRLEAFKRLKLIVTRSVGYDHIDLDYCKSKGIKVAHMPAYSPRSVAEHAIAMMFALVRKFKKIEKRIRNLNFSQDNELEAQTFADLTVGVIGTGRIGSWTAKILHLLGSRVLAYDVVENTELKTLGVNYTDLEKVLRESDIISLHIPYTPQTHHMINGERIKLMKEGAILINTSRGKVVDTDALYEALMQGRLGGAGLDVFEDEEFLILKSYERGLASDKNLKIIKLSTLDNVIITPHIAYYTKEAVNNIRKCTVECIEMFLKHGSLGRFEIV</sequence>
<evidence type="ECO:0000313" key="8">
    <source>
        <dbReference type="Proteomes" id="UP000218627"/>
    </source>
</evidence>
<gene>
    <name evidence="7" type="ORF">SAMN06265353_0931</name>
</gene>
<dbReference type="SUPFAM" id="SSF51735">
    <property type="entry name" value="NAD(P)-binding Rossmann-fold domains"/>
    <property type="match status" value="1"/>
</dbReference>
<protein>
    <submittedName>
        <fullName evidence="7">D-lactate dehydrogenase</fullName>
    </submittedName>
</protein>
<evidence type="ECO:0000313" key="7">
    <source>
        <dbReference type="EMBL" id="SNZ13944.1"/>
    </source>
</evidence>
<evidence type="ECO:0000259" key="5">
    <source>
        <dbReference type="Pfam" id="PF00389"/>
    </source>
</evidence>
<dbReference type="SUPFAM" id="SSF52283">
    <property type="entry name" value="Formate/glycerate dehydrogenase catalytic domain-like"/>
    <property type="match status" value="1"/>
</dbReference>
<keyword evidence="2 4" id="KW-0560">Oxidoreductase</keyword>
<reference evidence="8" key="1">
    <citation type="submission" date="2017-09" db="EMBL/GenBank/DDBJ databases">
        <authorList>
            <person name="Varghese N."/>
            <person name="Submissions S."/>
        </authorList>
    </citation>
    <scope>NUCLEOTIDE SEQUENCE [LARGE SCALE GENOMIC DNA]</scope>
    <source>
        <strain evidence="8">DSM 2913</strain>
    </source>
</reference>
<dbReference type="EMBL" id="OBEN01000004">
    <property type="protein sequence ID" value="SNZ13944.1"/>
    <property type="molecule type" value="Genomic_DNA"/>
</dbReference>
<dbReference type="Pfam" id="PF00389">
    <property type="entry name" value="2-Hacid_dh"/>
    <property type="match status" value="1"/>
</dbReference>
<keyword evidence="8" id="KW-1185">Reference proteome</keyword>
<dbReference type="GO" id="GO:0006564">
    <property type="term" value="P:L-serine biosynthetic process"/>
    <property type="evidence" value="ECO:0007669"/>
    <property type="project" value="UniProtKB-ARBA"/>
</dbReference>
<dbReference type="Gene3D" id="3.40.50.720">
    <property type="entry name" value="NAD(P)-binding Rossmann-like Domain"/>
    <property type="match status" value="2"/>
</dbReference>
<name>A0A285NWS6_9AQUI</name>
<dbReference type="PROSITE" id="PS00065">
    <property type="entry name" value="D_2_HYDROXYACID_DH_1"/>
    <property type="match status" value="1"/>
</dbReference>
<dbReference type="GO" id="GO:0004617">
    <property type="term" value="F:phosphoglycerate dehydrogenase activity"/>
    <property type="evidence" value="ECO:0007669"/>
    <property type="project" value="UniProtKB-ARBA"/>
</dbReference>
<dbReference type="GO" id="GO:0051287">
    <property type="term" value="F:NAD binding"/>
    <property type="evidence" value="ECO:0007669"/>
    <property type="project" value="InterPro"/>
</dbReference>
<dbReference type="InterPro" id="IPR036291">
    <property type="entry name" value="NAD(P)-bd_dom_sf"/>
</dbReference>
<dbReference type="FunFam" id="3.40.50.720:FF:000041">
    <property type="entry name" value="D-3-phosphoglycerate dehydrogenase"/>
    <property type="match status" value="1"/>
</dbReference>
<comment type="similarity">
    <text evidence="1 4">Belongs to the D-isomer specific 2-hydroxyacid dehydrogenase family.</text>
</comment>
<organism evidence="7 8">
    <name type="scientific">Hydrogenobacter hydrogenophilus</name>
    <dbReference type="NCBI Taxonomy" id="35835"/>
    <lineage>
        <taxon>Bacteria</taxon>
        <taxon>Pseudomonadati</taxon>
        <taxon>Aquificota</taxon>
        <taxon>Aquificia</taxon>
        <taxon>Aquificales</taxon>
        <taxon>Aquificaceae</taxon>
        <taxon>Hydrogenobacter</taxon>
    </lineage>
</organism>